<reference evidence="1 3" key="1">
    <citation type="submission" date="2017-11" db="EMBL/GenBank/DDBJ databases">
        <title>The genome of Rhizophagus clarus HR1 reveals common genetic basis of auxotrophy among arbuscular mycorrhizal fungi.</title>
        <authorList>
            <person name="Kobayashi Y."/>
        </authorList>
    </citation>
    <scope>NUCLEOTIDE SEQUENCE [LARGE SCALE GENOMIC DNA]</scope>
    <source>
        <strain evidence="1 3">HR1</strain>
    </source>
</reference>
<evidence type="ECO:0000313" key="3">
    <source>
        <dbReference type="Proteomes" id="UP000247702"/>
    </source>
</evidence>
<evidence type="ECO:0000313" key="2">
    <source>
        <dbReference type="EMBL" id="GES82912.1"/>
    </source>
</evidence>
<accession>A0A2Z6SJ78</accession>
<proteinExistence type="predicted"/>
<comment type="caution">
    <text evidence="1">The sequence shown here is derived from an EMBL/GenBank/DDBJ whole genome shotgun (WGS) entry which is preliminary data.</text>
</comment>
<reference evidence="2" key="2">
    <citation type="submission" date="2019-10" db="EMBL/GenBank/DDBJ databases">
        <title>Conservation and host-specific expression of non-tandemly repeated heterogenous ribosome RNA gene in arbuscular mycorrhizal fungi.</title>
        <authorList>
            <person name="Maeda T."/>
            <person name="Kobayashi Y."/>
            <person name="Nakagawa T."/>
            <person name="Ezawa T."/>
            <person name="Yamaguchi K."/>
            <person name="Bino T."/>
            <person name="Nishimoto Y."/>
            <person name="Shigenobu S."/>
            <person name="Kawaguchi M."/>
        </authorList>
    </citation>
    <scope>NUCLEOTIDE SEQUENCE</scope>
    <source>
        <strain evidence="2">HR1</strain>
    </source>
</reference>
<organism evidence="1 3">
    <name type="scientific">Rhizophagus clarus</name>
    <dbReference type="NCBI Taxonomy" id="94130"/>
    <lineage>
        <taxon>Eukaryota</taxon>
        <taxon>Fungi</taxon>
        <taxon>Fungi incertae sedis</taxon>
        <taxon>Mucoromycota</taxon>
        <taxon>Glomeromycotina</taxon>
        <taxon>Glomeromycetes</taxon>
        <taxon>Glomerales</taxon>
        <taxon>Glomeraceae</taxon>
        <taxon>Rhizophagus</taxon>
    </lineage>
</organism>
<dbReference type="Proteomes" id="UP000615446">
    <property type="component" value="Unassembled WGS sequence"/>
</dbReference>
<protein>
    <submittedName>
        <fullName evidence="1">Uncharacterized protein</fullName>
    </submittedName>
</protein>
<evidence type="ECO:0000313" key="1">
    <source>
        <dbReference type="EMBL" id="GBC06029.1"/>
    </source>
</evidence>
<name>A0A2Z6SJ78_9GLOM</name>
<keyword evidence="3" id="KW-1185">Reference proteome</keyword>
<gene>
    <name evidence="2" type="ORF">RCL2_001009100</name>
    <name evidence="1" type="ORF">RclHR1_06580001</name>
</gene>
<dbReference type="Proteomes" id="UP000247702">
    <property type="component" value="Unassembled WGS sequence"/>
</dbReference>
<dbReference type="EMBL" id="BLAL01000065">
    <property type="protein sequence ID" value="GES82912.1"/>
    <property type="molecule type" value="Genomic_DNA"/>
</dbReference>
<sequence>MNLLVLLFYPNFKNLYKSAQIGNADKSSRTTYRSNFFFSGSNTNNLNNNHYKTPKTGYFIKKINHLRKDQPNKSDVKHLIAGLKVLLEYYI</sequence>
<dbReference type="EMBL" id="BEXD01004046">
    <property type="protein sequence ID" value="GBC06029.1"/>
    <property type="molecule type" value="Genomic_DNA"/>
</dbReference>
<dbReference type="AlphaFoldDB" id="A0A2Z6SJ78"/>